<feature type="domain" description="Nudix hydrolase" evidence="3">
    <location>
        <begin position="56"/>
        <end position="187"/>
    </location>
</feature>
<dbReference type="GO" id="GO:0019693">
    <property type="term" value="P:ribose phosphate metabolic process"/>
    <property type="evidence" value="ECO:0007669"/>
    <property type="project" value="TreeGrafter"/>
</dbReference>
<dbReference type="PANTHER" id="PTHR11839:SF18">
    <property type="entry name" value="NUDIX HYDROLASE DOMAIN-CONTAINING PROTEIN"/>
    <property type="match status" value="1"/>
</dbReference>
<dbReference type="CDD" id="cd03424">
    <property type="entry name" value="NUDIX_ADPRase_Nudt5_UGPPase_Nudt14"/>
    <property type="match status" value="1"/>
</dbReference>
<proteinExistence type="predicted"/>
<evidence type="ECO:0000256" key="2">
    <source>
        <dbReference type="ARBA" id="ARBA00022801"/>
    </source>
</evidence>
<keyword evidence="2 4" id="KW-0378">Hydrolase</keyword>
<dbReference type="PROSITE" id="PS00893">
    <property type="entry name" value="NUDIX_BOX"/>
    <property type="match status" value="1"/>
</dbReference>
<organism evidence="4">
    <name type="scientific">human gut metagenome</name>
    <dbReference type="NCBI Taxonomy" id="408170"/>
    <lineage>
        <taxon>unclassified sequences</taxon>
        <taxon>metagenomes</taxon>
        <taxon>organismal metagenomes</taxon>
    </lineage>
</organism>
<dbReference type="InterPro" id="IPR020084">
    <property type="entry name" value="NUDIX_hydrolase_CS"/>
</dbReference>
<dbReference type="GO" id="GO:0006753">
    <property type="term" value="P:nucleoside phosphate metabolic process"/>
    <property type="evidence" value="ECO:0007669"/>
    <property type="project" value="TreeGrafter"/>
</dbReference>
<evidence type="ECO:0000313" key="4">
    <source>
        <dbReference type="EMBL" id="EKC46875.1"/>
    </source>
</evidence>
<dbReference type="SUPFAM" id="SSF55811">
    <property type="entry name" value="Nudix"/>
    <property type="match status" value="1"/>
</dbReference>
<dbReference type="AlphaFoldDB" id="K1RZI9"/>
<evidence type="ECO:0000259" key="3">
    <source>
        <dbReference type="PROSITE" id="PS51462"/>
    </source>
</evidence>
<sequence length="197" mass="22709">MKKAKLNELKSYIEELKIIKKELLQEDNGFLNIESFRCTLNNGKSMKREKILKGGLNKSACIVMPILDDAKTILVVQPRLSTYEGVSVELPAGYVEQNEKPVTAALRELREETGYVPNQIVYLDKFYQDQACGVASYNYGFVALNCKKKFNQELDESEYLKYFECDLDDAYELTQLGYINDIQSKYVMMCAKKYLKK</sequence>
<dbReference type="PANTHER" id="PTHR11839">
    <property type="entry name" value="UDP/ADP-SUGAR PYROPHOSPHATASE"/>
    <property type="match status" value="1"/>
</dbReference>
<protein>
    <submittedName>
        <fullName evidence="4">NUDIX hydrolase</fullName>
    </submittedName>
</protein>
<gene>
    <name evidence="4" type="ORF">OBE_16007</name>
</gene>
<comment type="caution">
    <text evidence="4">The sequence shown here is derived from an EMBL/GenBank/DDBJ whole genome shotgun (WGS) entry which is preliminary data.</text>
</comment>
<accession>K1RZI9</accession>
<name>K1RZI9_9ZZZZ</name>
<comment type="cofactor">
    <cofactor evidence="1">
        <name>Mg(2+)</name>
        <dbReference type="ChEBI" id="CHEBI:18420"/>
    </cofactor>
</comment>
<dbReference type="GO" id="GO:0005829">
    <property type="term" value="C:cytosol"/>
    <property type="evidence" value="ECO:0007669"/>
    <property type="project" value="TreeGrafter"/>
</dbReference>
<dbReference type="PROSITE" id="PS51462">
    <property type="entry name" value="NUDIX"/>
    <property type="match status" value="1"/>
</dbReference>
<dbReference type="Pfam" id="PF00293">
    <property type="entry name" value="NUDIX"/>
    <property type="match status" value="1"/>
</dbReference>
<dbReference type="InterPro" id="IPR000086">
    <property type="entry name" value="NUDIX_hydrolase_dom"/>
</dbReference>
<dbReference type="InterPro" id="IPR015797">
    <property type="entry name" value="NUDIX_hydrolase-like_dom_sf"/>
</dbReference>
<reference evidence="4" key="1">
    <citation type="journal article" date="2013" name="Environ. Microbiol.">
        <title>Microbiota from the distal guts of lean and obese adolescents exhibit partial functional redundancy besides clear differences in community structure.</title>
        <authorList>
            <person name="Ferrer M."/>
            <person name="Ruiz A."/>
            <person name="Lanza F."/>
            <person name="Haange S.B."/>
            <person name="Oberbach A."/>
            <person name="Till H."/>
            <person name="Bargiela R."/>
            <person name="Campoy C."/>
            <person name="Segura M.T."/>
            <person name="Richter M."/>
            <person name="von Bergen M."/>
            <person name="Seifert J."/>
            <person name="Suarez A."/>
        </authorList>
    </citation>
    <scope>NUCLEOTIDE SEQUENCE</scope>
</reference>
<dbReference type="Gene3D" id="3.90.79.10">
    <property type="entry name" value="Nucleoside Triphosphate Pyrophosphohydrolase"/>
    <property type="match status" value="1"/>
</dbReference>
<evidence type="ECO:0000256" key="1">
    <source>
        <dbReference type="ARBA" id="ARBA00001946"/>
    </source>
</evidence>
<dbReference type="GO" id="GO:0016787">
    <property type="term" value="F:hydrolase activity"/>
    <property type="evidence" value="ECO:0007669"/>
    <property type="project" value="UniProtKB-KW"/>
</dbReference>
<dbReference type="EMBL" id="AJWZ01010989">
    <property type="protein sequence ID" value="EKC46875.1"/>
    <property type="molecule type" value="Genomic_DNA"/>
</dbReference>